<organism evidence="2">
    <name type="scientific">uncultured Acidimicrobiales bacterium</name>
    <dbReference type="NCBI Taxonomy" id="310071"/>
    <lineage>
        <taxon>Bacteria</taxon>
        <taxon>Bacillati</taxon>
        <taxon>Actinomycetota</taxon>
        <taxon>Acidimicrobiia</taxon>
        <taxon>Acidimicrobiales</taxon>
        <taxon>environmental samples</taxon>
    </lineage>
</organism>
<feature type="compositionally biased region" description="Basic and acidic residues" evidence="1">
    <location>
        <begin position="1"/>
        <end position="10"/>
    </location>
</feature>
<dbReference type="EMBL" id="CADCSZ010000159">
    <property type="protein sequence ID" value="CAA9256688.1"/>
    <property type="molecule type" value="Genomic_DNA"/>
</dbReference>
<proteinExistence type="predicted"/>
<feature type="region of interest" description="Disordered" evidence="1">
    <location>
        <begin position="1"/>
        <end position="29"/>
    </location>
</feature>
<name>A0A6J4IQJ5_9ACTN</name>
<evidence type="ECO:0000313" key="2">
    <source>
        <dbReference type="EMBL" id="CAA9256688.1"/>
    </source>
</evidence>
<dbReference type="AlphaFoldDB" id="A0A6J4IQJ5"/>
<accession>A0A6J4IQJ5</accession>
<evidence type="ECO:0000256" key="1">
    <source>
        <dbReference type="SAM" id="MobiDB-lite"/>
    </source>
</evidence>
<feature type="non-terminal residue" evidence="2">
    <location>
        <position position="1"/>
    </location>
</feature>
<reference evidence="2" key="1">
    <citation type="submission" date="2020-02" db="EMBL/GenBank/DDBJ databases">
        <authorList>
            <person name="Meier V. D."/>
        </authorList>
    </citation>
    <scope>NUCLEOTIDE SEQUENCE</scope>
    <source>
        <strain evidence="2">AVDCRST_MAG76</strain>
    </source>
</reference>
<feature type="non-terminal residue" evidence="2">
    <location>
        <position position="29"/>
    </location>
</feature>
<feature type="compositionally biased region" description="Basic and acidic residues" evidence="1">
    <location>
        <begin position="19"/>
        <end position="29"/>
    </location>
</feature>
<gene>
    <name evidence="2" type="ORF">AVDCRST_MAG76-2596</name>
</gene>
<protein>
    <submittedName>
        <fullName evidence="2">Uncharacterized protein</fullName>
    </submittedName>
</protein>
<sequence>GRPREEEAQGRHAHRHDRQLRQDEGAADL</sequence>